<accession>A0A0H1BKD8</accession>
<dbReference type="AlphaFoldDB" id="A0A0H1BKD8"/>
<protein>
    <submittedName>
        <fullName evidence="1">Uncharacterized protein</fullName>
    </submittedName>
</protein>
<proteinExistence type="predicted"/>
<reference evidence="2" key="1">
    <citation type="journal article" date="2015" name="PLoS Genet.">
        <title>The dynamic genome and transcriptome of the human fungal pathogen Blastomyces and close relative Emmonsia.</title>
        <authorList>
            <person name="Munoz J.F."/>
            <person name="Gauthier G.M."/>
            <person name="Desjardins C.A."/>
            <person name="Gallo J.E."/>
            <person name="Holder J."/>
            <person name="Sullivan T.D."/>
            <person name="Marty A.J."/>
            <person name="Carmen J.C."/>
            <person name="Chen Z."/>
            <person name="Ding L."/>
            <person name="Gujja S."/>
            <person name="Magrini V."/>
            <person name="Misas E."/>
            <person name="Mitreva M."/>
            <person name="Priest M."/>
            <person name="Saif S."/>
            <person name="Whiston E.A."/>
            <person name="Young S."/>
            <person name="Zeng Q."/>
            <person name="Goldman W.E."/>
            <person name="Mardis E.R."/>
            <person name="Taylor J.W."/>
            <person name="McEwen J.G."/>
            <person name="Clay O.K."/>
            <person name="Klein B.S."/>
            <person name="Cuomo C.A."/>
        </authorList>
    </citation>
    <scope>NUCLEOTIDE SEQUENCE [LARGE SCALE GENOMIC DNA]</scope>
    <source>
        <strain evidence="2">UAMH 139</strain>
    </source>
</reference>
<comment type="caution">
    <text evidence="1">The sequence shown here is derived from an EMBL/GenBank/DDBJ whole genome shotgun (WGS) entry which is preliminary data.</text>
</comment>
<name>A0A0H1BKD8_9EURO</name>
<keyword evidence="2" id="KW-1185">Reference proteome</keyword>
<organism evidence="1 2">
    <name type="scientific">Blastomyces silverae</name>
    <dbReference type="NCBI Taxonomy" id="2060906"/>
    <lineage>
        <taxon>Eukaryota</taxon>
        <taxon>Fungi</taxon>
        <taxon>Dikarya</taxon>
        <taxon>Ascomycota</taxon>
        <taxon>Pezizomycotina</taxon>
        <taxon>Eurotiomycetes</taxon>
        <taxon>Eurotiomycetidae</taxon>
        <taxon>Onygenales</taxon>
        <taxon>Ajellomycetaceae</taxon>
        <taxon>Blastomyces</taxon>
    </lineage>
</organism>
<dbReference type="Proteomes" id="UP000053573">
    <property type="component" value="Unassembled WGS sequence"/>
</dbReference>
<sequence>MSPVARSQARRLLPALCRARPFWARLSRPSLLRQTQRRIPAMDSFMILSQLHLSPEVALGRMGQCPFIMRRVTMISNLLRSPCTSNG</sequence>
<evidence type="ECO:0000313" key="1">
    <source>
        <dbReference type="EMBL" id="KLJ09646.1"/>
    </source>
</evidence>
<gene>
    <name evidence="1" type="ORF">EMPG_14933</name>
</gene>
<evidence type="ECO:0000313" key="2">
    <source>
        <dbReference type="Proteomes" id="UP000053573"/>
    </source>
</evidence>
<dbReference type="EMBL" id="LDEV01002299">
    <property type="protein sequence ID" value="KLJ09646.1"/>
    <property type="molecule type" value="Genomic_DNA"/>
</dbReference>